<dbReference type="GO" id="GO:0046933">
    <property type="term" value="F:proton-transporting ATP synthase activity, rotational mechanism"/>
    <property type="evidence" value="ECO:0007669"/>
    <property type="project" value="UniProtKB-UniRule"/>
</dbReference>
<dbReference type="GO" id="GO:0045259">
    <property type="term" value="C:proton-transporting ATP synthase complex"/>
    <property type="evidence" value="ECO:0007669"/>
    <property type="project" value="UniProtKB-KW"/>
</dbReference>
<comment type="function">
    <text evidence="8">This protein is part of the stalk that links CF(0) to CF(1). It either transmits conformational changes from CF(0) to CF(1) or is implicated in proton conduction.</text>
</comment>
<accession>A0A1N7K9S5</accession>
<evidence type="ECO:0000256" key="7">
    <source>
        <dbReference type="ARBA" id="ARBA00023310"/>
    </source>
</evidence>
<evidence type="ECO:0000256" key="9">
    <source>
        <dbReference type="SAM" id="Coils"/>
    </source>
</evidence>
<keyword evidence="5 8" id="KW-0472">Membrane</keyword>
<keyword evidence="9" id="KW-0175">Coiled coil</keyword>
<keyword evidence="6 8" id="KW-0139">CF(1)</keyword>
<dbReference type="NCBIfam" id="TIGR01145">
    <property type="entry name" value="ATP_synt_delta"/>
    <property type="match status" value="1"/>
</dbReference>
<dbReference type="SUPFAM" id="SSF47928">
    <property type="entry name" value="N-terminal domain of the delta subunit of the F1F0-ATP synthase"/>
    <property type="match status" value="1"/>
</dbReference>
<comment type="similarity">
    <text evidence="8">Belongs to the ATPase delta chain family.</text>
</comment>
<dbReference type="NCBIfam" id="NF004406">
    <property type="entry name" value="PRK05758.3-2"/>
    <property type="match status" value="1"/>
</dbReference>
<dbReference type="PRINTS" id="PR00125">
    <property type="entry name" value="ATPASEDELTA"/>
</dbReference>
<evidence type="ECO:0000256" key="5">
    <source>
        <dbReference type="ARBA" id="ARBA00023136"/>
    </source>
</evidence>
<evidence type="ECO:0000313" key="10">
    <source>
        <dbReference type="EMBL" id="SIS58321.1"/>
    </source>
</evidence>
<dbReference type="InterPro" id="IPR000711">
    <property type="entry name" value="ATPase_OSCP/dsu"/>
</dbReference>
<evidence type="ECO:0000256" key="4">
    <source>
        <dbReference type="ARBA" id="ARBA00023065"/>
    </source>
</evidence>
<dbReference type="GO" id="GO:0005886">
    <property type="term" value="C:plasma membrane"/>
    <property type="evidence" value="ECO:0007669"/>
    <property type="project" value="UniProtKB-SubCell"/>
</dbReference>
<evidence type="ECO:0000256" key="8">
    <source>
        <dbReference type="HAMAP-Rule" id="MF_01416"/>
    </source>
</evidence>
<dbReference type="HAMAP" id="MF_01416">
    <property type="entry name" value="ATP_synth_delta_bact"/>
    <property type="match status" value="1"/>
</dbReference>
<dbReference type="PROSITE" id="PS00389">
    <property type="entry name" value="ATPASE_DELTA"/>
    <property type="match status" value="1"/>
</dbReference>
<organism evidence="10 11">
    <name type="scientific">Roseivivax lentus</name>
    <dbReference type="NCBI Taxonomy" id="633194"/>
    <lineage>
        <taxon>Bacteria</taxon>
        <taxon>Pseudomonadati</taxon>
        <taxon>Pseudomonadota</taxon>
        <taxon>Alphaproteobacteria</taxon>
        <taxon>Rhodobacterales</taxon>
        <taxon>Roseobacteraceae</taxon>
        <taxon>Roseivivax</taxon>
    </lineage>
</organism>
<keyword evidence="11" id="KW-1185">Reference proteome</keyword>
<dbReference type="NCBIfam" id="NF004402">
    <property type="entry name" value="PRK05758.2-2"/>
    <property type="match status" value="1"/>
</dbReference>
<keyword evidence="2 8" id="KW-0813">Transport</keyword>
<name>A0A1N7K9S5_9RHOB</name>
<evidence type="ECO:0000256" key="2">
    <source>
        <dbReference type="ARBA" id="ARBA00022448"/>
    </source>
</evidence>
<dbReference type="Pfam" id="PF00213">
    <property type="entry name" value="OSCP"/>
    <property type="match status" value="1"/>
</dbReference>
<comment type="function">
    <text evidence="8">F(1)F(0) ATP synthase produces ATP from ADP in the presence of a proton or sodium gradient. F-type ATPases consist of two structural domains, F(1) containing the extramembraneous catalytic core and F(0) containing the membrane proton channel, linked together by a central stalk and a peripheral stalk. During catalysis, ATP synthesis in the catalytic domain of F(1) is coupled via a rotary mechanism of the central stalk subunits to proton translocation.</text>
</comment>
<feature type="coiled-coil region" evidence="9">
    <location>
        <begin position="22"/>
        <end position="49"/>
    </location>
</feature>
<gene>
    <name evidence="8" type="primary">atpH</name>
    <name evidence="10" type="ORF">SAMN05421759_101566</name>
</gene>
<dbReference type="InterPro" id="IPR020781">
    <property type="entry name" value="ATPase_OSCP/d_CS"/>
</dbReference>
<evidence type="ECO:0000256" key="3">
    <source>
        <dbReference type="ARBA" id="ARBA00022781"/>
    </source>
</evidence>
<evidence type="ECO:0000256" key="6">
    <source>
        <dbReference type="ARBA" id="ARBA00023196"/>
    </source>
</evidence>
<keyword evidence="4 8" id="KW-0406">Ion transport</keyword>
<sequence>MSEPASISSGIAERYAAAVFALAKENGALDALEANIDDLADALAGSEDLRDLIQSPVYSRDTQGRAIRAIADKMGLTDVMKNTLSLMADKRRLFVLPAMIAQLRDMIADEKGIVTAEVTSAIELSSAQSEKLAETLKKQVGRDVKIKTTVDESLIGGLVVKVGSKMIDTSIRAKLNSLQNAMKEVG</sequence>
<comment type="subcellular location">
    <subcellularLocation>
        <location evidence="8">Cell membrane</location>
        <topology evidence="8">Peripheral membrane protein</topology>
    </subcellularLocation>
    <subcellularLocation>
        <location evidence="1">Membrane</location>
    </subcellularLocation>
</comment>
<dbReference type="PANTHER" id="PTHR11910">
    <property type="entry name" value="ATP SYNTHASE DELTA CHAIN"/>
    <property type="match status" value="1"/>
</dbReference>
<dbReference type="InterPro" id="IPR026015">
    <property type="entry name" value="ATP_synth_OSCP/delta_N_sf"/>
</dbReference>
<keyword evidence="7 8" id="KW-0066">ATP synthesis</keyword>
<proteinExistence type="inferred from homology"/>
<keyword evidence="3 8" id="KW-0375">Hydrogen ion transport</keyword>
<dbReference type="STRING" id="633194.SAMN05421759_101566"/>
<dbReference type="OrthoDB" id="9796185at2"/>
<keyword evidence="8" id="KW-1003">Cell membrane</keyword>
<dbReference type="Gene3D" id="1.10.520.20">
    <property type="entry name" value="N-terminal domain of the delta subunit of the F1F0-ATP synthase"/>
    <property type="match status" value="1"/>
</dbReference>
<evidence type="ECO:0000313" key="11">
    <source>
        <dbReference type="Proteomes" id="UP000186684"/>
    </source>
</evidence>
<protein>
    <recommendedName>
        <fullName evidence="8">ATP synthase subunit delta</fullName>
    </recommendedName>
    <alternativeName>
        <fullName evidence="8">ATP synthase F(1) sector subunit delta</fullName>
    </alternativeName>
    <alternativeName>
        <fullName evidence="8">F-type ATPase subunit delta</fullName>
        <shortName evidence="8">F-ATPase subunit delta</shortName>
    </alternativeName>
</protein>
<dbReference type="Proteomes" id="UP000186684">
    <property type="component" value="Unassembled WGS sequence"/>
</dbReference>
<evidence type="ECO:0000256" key="1">
    <source>
        <dbReference type="ARBA" id="ARBA00004370"/>
    </source>
</evidence>
<dbReference type="AlphaFoldDB" id="A0A1N7K9S5"/>
<reference evidence="11" key="1">
    <citation type="submission" date="2017-01" db="EMBL/GenBank/DDBJ databases">
        <authorList>
            <person name="Varghese N."/>
            <person name="Submissions S."/>
        </authorList>
    </citation>
    <scope>NUCLEOTIDE SEQUENCE [LARGE SCALE GENOMIC DNA]</scope>
    <source>
        <strain evidence="11">DSM 29430</strain>
    </source>
</reference>
<dbReference type="EMBL" id="FTOQ01000001">
    <property type="protein sequence ID" value="SIS58321.1"/>
    <property type="molecule type" value="Genomic_DNA"/>
</dbReference>